<evidence type="ECO:0000313" key="3">
    <source>
        <dbReference type="Proteomes" id="UP001221189"/>
    </source>
</evidence>
<dbReference type="EMBL" id="JAQQXT010000003">
    <property type="protein sequence ID" value="MDC8771110.1"/>
    <property type="molecule type" value="Genomic_DNA"/>
</dbReference>
<dbReference type="PANTHER" id="PTHR33495">
    <property type="entry name" value="ANTI-SIGMA FACTOR ANTAGONIST TM_1081-RELATED-RELATED"/>
    <property type="match status" value="1"/>
</dbReference>
<keyword evidence="3" id="KW-1185">Reference proteome</keyword>
<name>A0ABT5KAZ6_9BURK</name>
<dbReference type="PANTHER" id="PTHR33495:SF2">
    <property type="entry name" value="ANTI-SIGMA FACTOR ANTAGONIST TM_1081-RELATED"/>
    <property type="match status" value="1"/>
</dbReference>
<dbReference type="Pfam" id="PF01740">
    <property type="entry name" value="STAS"/>
    <property type="match status" value="1"/>
</dbReference>
<dbReference type="Proteomes" id="UP001221189">
    <property type="component" value="Unassembled WGS sequence"/>
</dbReference>
<reference evidence="2 3" key="1">
    <citation type="submission" date="2022-10" db="EMBL/GenBank/DDBJ databases">
        <title>Paucibacter sp. hw1 Genome sequencing.</title>
        <authorList>
            <person name="Park S."/>
        </authorList>
    </citation>
    <scope>NUCLEOTIDE SEQUENCE [LARGE SCALE GENOMIC DNA]</scope>
    <source>
        <strain evidence="3">hw1</strain>
    </source>
</reference>
<evidence type="ECO:0000313" key="2">
    <source>
        <dbReference type="EMBL" id="MDC8771110.1"/>
    </source>
</evidence>
<sequence length="99" mass="11102">MSCKRIDNGLETVVKLEGTLDDLTVPEFKTLVDQLVAEHRRDIILDTSSMRQIESEGVGVIVSLVKQVRADGGQVRVIGLRDGPRAIFRLLRLDRMFPV</sequence>
<dbReference type="SUPFAM" id="SSF52091">
    <property type="entry name" value="SpoIIaa-like"/>
    <property type="match status" value="1"/>
</dbReference>
<feature type="domain" description="STAS" evidence="1">
    <location>
        <begin position="13"/>
        <end position="99"/>
    </location>
</feature>
<organism evidence="2 3">
    <name type="scientific">Roseateles albus</name>
    <dbReference type="NCBI Taxonomy" id="2987525"/>
    <lineage>
        <taxon>Bacteria</taxon>
        <taxon>Pseudomonadati</taxon>
        <taxon>Pseudomonadota</taxon>
        <taxon>Betaproteobacteria</taxon>
        <taxon>Burkholderiales</taxon>
        <taxon>Sphaerotilaceae</taxon>
        <taxon>Roseateles</taxon>
    </lineage>
</organism>
<gene>
    <name evidence="2" type="ORF">PRZ03_05970</name>
</gene>
<comment type="caution">
    <text evidence="2">The sequence shown here is derived from an EMBL/GenBank/DDBJ whole genome shotgun (WGS) entry which is preliminary data.</text>
</comment>
<dbReference type="CDD" id="cd07043">
    <property type="entry name" value="STAS_anti-anti-sigma_factors"/>
    <property type="match status" value="1"/>
</dbReference>
<protein>
    <submittedName>
        <fullName evidence="2">STAS domain-containing protein</fullName>
    </submittedName>
</protein>
<evidence type="ECO:0000259" key="1">
    <source>
        <dbReference type="PROSITE" id="PS50801"/>
    </source>
</evidence>
<dbReference type="InterPro" id="IPR002645">
    <property type="entry name" value="STAS_dom"/>
</dbReference>
<dbReference type="InterPro" id="IPR036513">
    <property type="entry name" value="STAS_dom_sf"/>
</dbReference>
<dbReference type="Gene3D" id="3.30.750.24">
    <property type="entry name" value="STAS domain"/>
    <property type="match status" value="1"/>
</dbReference>
<dbReference type="RefSeq" id="WP_273599456.1">
    <property type="nucleotide sequence ID" value="NZ_JAQQXT010000003.1"/>
</dbReference>
<dbReference type="PROSITE" id="PS50801">
    <property type="entry name" value="STAS"/>
    <property type="match status" value="1"/>
</dbReference>
<proteinExistence type="predicted"/>
<accession>A0ABT5KAZ6</accession>